<reference evidence="1" key="1">
    <citation type="submission" date="2023-05" db="EMBL/GenBank/DDBJ databases">
        <authorList>
            <person name="Stuckert A."/>
        </authorList>
    </citation>
    <scope>NUCLEOTIDE SEQUENCE</scope>
</reference>
<proteinExistence type="predicted"/>
<evidence type="ECO:0000313" key="1">
    <source>
        <dbReference type="EMBL" id="CAI9560749.1"/>
    </source>
</evidence>
<organism evidence="1 2">
    <name type="scientific">Staurois parvus</name>
    <dbReference type="NCBI Taxonomy" id="386267"/>
    <lineage>
        <taxon>Eukaryota</taxon>
        <taxon>Metazoa</taxon>
        <taxon>Chordata</taxon>
        <taxon>Craniata</taxon>
        <taxon>Vertebrata</taxon>
        <taxon>Euteleostomi</taxon>
        <taxon>Amphibia</taxon>
        <taxon>Batrachia</taxon>
        <taxon>Anura</taxon>
        <taxon>Neobatrachia</taxon>
        <taxon>Ranoidea</taxon>
        <taxon>Ranidae</taxon>
        <taxon>Staurois</taxon>
    </lineage>
</organism>
<sequence>MVLCMCNMDGKPGGISQVSARRWCRVYAAWMVSLVESPRCLPADGAVHMKHSW</sequence>
<evidence type="ECO:0000313" key="2">
    <source>
        <dbReference type="Proteomes" id="UP001162483"/>
    </source>
</evidence>
<protein>
    <submittedName>
        <fullName evidence="1">Uncharacterized protein</fullName>
    </submittedName>
</protein>
<accession>A0ABN9CM13</accession>
<gene>
    <name evidence="1" type="ORF">SPARVUS_LOCUS5323988</name>
</gene>
<dbReference type="EMBL" id="CATNWA010010859">
    <property type="protein sequence ID" value="CAI9560749.1"/>
    <property type="molecule type" value="Genomic_DNA"/>
</dbReference>
<keyword evidence="2" id="KW-1185">Reference proteome</keyword>
<dbReference type="Proteomes" id="UP001162483">
    <property type="component" value="Unassembled WGS sequence"/>
</dbReference>
<comment type="caution">
    <text evidence="1">The sequence shown here is derived from an EMBL/GenBank/DDBJ whole genome shotgun (WGS) entry which is preliminary data.</text>
</comment>
<name>A0ABN9CM13_9NEOB</name>